<organism evidence="2 3">
    <name type="scientific">Pseudomonas amygdali pv. lachrymans str. M301315</name>
    <dbReference type="NCBI Taxonomy" id="629260"/>
    <lineage>
        <taxon>Bacteria</taxon>
        <taxon>Pseudomonadati</taxon>
        <taxon>Pseudomonadota</taxon>
        <taxon>Gammaproteobacteria</taxon>
        <taxon>Pseudomonadales</taxon>
        <taxon>Pseudomonadaceae</taxon>
        <taxon>Pseudomonas</taxon>
        <taxon>Pseudomonas amygdali</taxon>
    </lineage>
</organism>
<evidence type="ECO:0000313" key="3">
    <source>
        <dbReference type="Proteomes" id="UP000006426"/>
    </source>
</evidence>
<proteinExistence type="predicted"/>
<dbReference type="EMBL" id="CP031225">
    <property type="protein sequence ID" value="AXH54870.1"/>
    <property type="molecule type" value="Genomic_DNA"/>
</dbReference>
<dbReference type="AlphaFoldDB" id="A0AAD0LX77"/>
<dbReference type="Proteomes" id="UP000006426">
    <property type="component" value="Chromosome"/>
</dbReference>
<accession>A0AAD0LX77</accession>
<evidence type="ECO:0000256" key="1">
    <source>
        <dbReference type="SAM" id="MobiDB-lite"/>
    </source>
</evidence>
<dbReference type="RefSeq" id="WP_005745598.1">
    <property type="nucleotide sequence ID" value="NZ_CP031225.1"/>
</dbReference>
<evidence type="ECO:0000313" key="2">
    <source>
        <dbReference type="EMBL" id="AXH54870.1"/>
    </source>
</evidence>
<gene>
    <name evidence="2" type="ORF">PLA107_005630</name>
</gene>
<sequence>MSIPSLHDLIIDVEAQFPAESSGLKLTNHQVTRLERIKQASTETANILITGIEAVGEMMGSAEGGEMSTESVVGIGWLLKELASLTRRLQEERNAAGYKLESMKSAPQKDEPANRGASAGGAQ</sequence>
<protein>
    <submittedName>
        <fullName evidence="2">Uncharacterized protein</fullName>
    </submittedName>
</protein>
<feature type="region of interest" description="Disordered" evidence="1">
    <location>
        <begin position="97"/>
        <end position="123"/>
    </location>
</feature>
<name>A0AAD0LX77_PSEAV</name>
<reference evidence="2 3" key="1">
    <citation type="journal article" date="2011" name="PLoS Pathog.">
        <title>Dynamic evolution of pathogenicity revealed by sequencing and comparative genomics of 19 Pseudomonas syringae isolates.</title>
        <authorList>
            <person name="Baltrus D.A."/>
            <person name="Nishimura M.T."/>
            <person name="Romanchuk A."/>
            <person name="Chang J.H."/>
            <person name="Mukhtar M.S."/>
            <person name="Cherkis K."/>
            <person name="Roach J."/>
            <person name="Grant S.R."/>
            <person name="Jones C.D."/>
            <person name="Dangl J.L."/>
        </authorList>
    </citation>
    <scope>NUCLEOTIDE SEQUENCE [LARGE SCALE GENOMIC DNA]</scope>
    <source>
        <strain evidence="2 3">M301315</strain>
    </source>
</reference>